<sequence length="201" mass="23158">MPRASIVLYFELQPSASPAAVKKWIRYLESNIPGCNSVCRLVASDTTSDEKSYAKELLIDVQDGDAITAELVDSWRAVGADVLKYSDWIIYQEISRDYRKGLSADQYPPTNTELWFNEEHLDMLADVPGWRSGSRFQLLKRFGDNREHASIFMSANEYDEENGLGGPIWKKSIDTPWTKRVTENLYEPNHRRTWKYVQLDA</sequence>
<dbReference type="Proteomes" id="UP000054342">
    <property type="component" value="Unassembled WGS sequence"/>
</dbReference>
<proteinExistence type="predicted"/>
<keyword evidence="2" id="KW-1185">Reference proteome</keyword>
<gene>
    <name evidence="1" type="ORF">PV05_04896</name>
</gene>
<evidence type="ECO:0000313" key="1">
    <source>
        <dbReference type="EMBL" id="KIW56218.1"/>
    </source>
</evidence>
<dbReference type="GeneID" id="25326804"/>
<name>A0A0D2ELA0_9EURO</name>
<reference evidence="1 2" key="1">
    <citation type="submission" date="2015-01" db="EMBL/GenBank/DDBJ databases">
        <title>The Genome Sequence of Exophiala xenobiotica CBS118157.</title>
        <authorList>
            <consortium name="The Broad Institute Genomics Platform"/>
            <person name="Cuomo C."/>
            <person name="de Hoog S."/>
            <person name="Gorbushina A."/>
            <person name="Stielow B."/>
            <person name="Teixiera M."/>
            <person name="Abouelleil A."/>
            <person name="Chapman S.B."/>
            <person name="Priest M."/>
            <person name="Young S.K."/>
            <person name="Wortman J."/>
            <person name="Nusbaum C."/>
            <person name="Birren B."/>
        </authorList>
    </citation>
    <scope>NUCLEOTIDE SEQUENCE [LARGE SCALE GENOMIC DNA]</scope>
    <source>
        <strain evidence="1 2">CBS 118157</strain>
    </source>
</reference>
<dbReference type="OrthoDB" id="2851338at2759"/>
<dbReference type="HOGENOM" id="CLU_1468979_0_0_1"/>
<evidence type="ECO:0000313" key="2">
    <source>
        <dbReference type="Proteomes" id="UP000054342"/>
    </source>
</evidence>
<protein>
    <recommendedName>
        <fullName evidence="3">EthD domain-containing protein</fullName>
    </recommendedName>
</protein>
<dbReference type="AlphaFoldDB" id="A0A0D2ELA0"/>
<accession>A0A0D2ELA0</accession>
<evidence type="ECO:0008006" key="3">
    <source>
        <dbReference type="Google" id="ProtNLM"/>
    </source>
</evidence>
<dbReference type="RefSeq" id="XP_013316802.1">
    <property type="nucleotide sequence ID" value="XM_013461348.1"/>
</dbReference>
<dbReference type="EMBL" id="KN847319">
    <property type="protein sequence ID" value="KIW56218.1"/>
    <property type="molecule type" value="Genomic_DNA"/>
</dbReference>
<organism evidence="1 2">
    <name type="scientific">Exophiala xenobiotica</name>
    <dbReference type="NCBI Taxonomy" id="348802"/>
    <lineage>
        <taxon>Eukaryota</taxon>
        <taxon>Fungi</taxon>
        <taxon>Dikarya</taxon>
        <taxon>Ascomycota</taxon>
        <taxon>Pezizomycotina</taxon>
        <taxon>Eurotiomycetes</taxon>
        <taxon>Chaetothyriomycetidae</taxon>
        <taxon>Chaetothyriales</taxon>
        <taxon>Herpotrichiellaceae</taxon>
        <taxon>Exophiala</taxon>
    </lineage>
</organism>